<reference evidence="3 4" key="1">
    <citation type="submission" date="2018-11" db="EMBL/GenBank/DDBJ databases">
        <authorList>
            <consortium name="Pathogen Informatics"/>
        </authorList>
    </citation>
    <scope>NUCLEOTIDE SEQUENCE [LARGE SCALE GENOMIC DNA]</scope>
</reference>
<feature type="domain" description="DUF7652" evidence="2">
    <location>
        <begin position="2"/>
        <end position="65"/>
    </location>
</feature>
<dbReference type="Pfam" id="PF24665">
    <property type="entry name" value="DUF7652"/>
    <property type="match status" value="1"/>
</dbReference>
<dbReference type="Proteomes" id="UP000271098">
    <property type="component" value="Unassembled WGS sequence"/>
</dbReference>
<dbReference type="AlphaFoldDB" id="A0A3P7RZK9"/>
<evidence type="ECO:0000259" key="2">
    <source>
        <dbReference type="Pfam" id="PF24665"/>
    </source>
</evidence>
<organism evidence="3 4">
    <name type="scientific">Gongylonema pulchrum</name>
    <dbReference type="NCBI Taxonomy" id="637853"/>
    <lineage>
        <taxon>Eukaryota</taxon>
        <taxon>Metazoa</taxon>
        <taxon>Ecdysozoa</taxon>
        <taxon>Nematoda</taxon>
        <taxon>Chromadorea</taxon>
        <taxon>Rhabditida</taxon>
        <taxon>Spirurina</taxon>
        <taxon>Spiruromorpha</taxon>
        <taxon>Spiruroidea</taxon>
        <taxon>Gongylonematidae</taxon>
        <taxon>Gongylonema</taxon>
    </lineage>
</organism>
<dbReference type="EMBL" id="UYRT01113090">
    <property type="protein sequence ID" value="VDN48106.1"/>
    <property type="molecule type" value="Genomic_DNA"/>
</dbReference>
<keyword evidence="4" id="KW-1185">Reference proteome</keyword>
<evidence type="ECO:0000256" key="1">
    <source>
        <dbReference type="SAM" id="MobiDB-lite"/>
    </source>
</evidence>
<evidence type="ECO:0000313" key="3">
    <source>
        <dbReference type="EMBL" id="VDN48106.1"/>
    </source>
</evidence>
<proteinExistence type="predicted"/>
<evidence type="ECO:0000313" key="4">
    <source>
        <dbReference type="Proteomes" id="UP000271098"/>
    </source>
</evidence>
<feature type="region of interest" description="Disordered" evidence="1">
    <location>
        <begin position="1"/>
        <end position="22"/>
    </location>
</feature>
<dbReference type="InterPro" id="IPR056069">
    <property type="entry name" value="DUF7652"/>
</dbReference>
<gene>
    <name evidence="3" type="ORF">GPUH_LOCUS26691</name>
</gene>
<accession>A0A3P7RZK9</accession>
<sequence>MLLFASNGNGDDNNDRSSERMTSWRSVDCFDQTPIYDVRPADYFKARLCQKQNLANCSAASEIIVIEKGKSTTRSHIDEANKQQRRHDAFNISFQKNETPFPPED</sequence>
<protein>
    <recommendedName>
        <fullName evidence="2">DUF7652 domain-containing protein</fullName>
    </recommendedName>
</protein>
<name>A0A3P7RZK9_9BILA</name>